<evidence type="ECO:0000313" key="7">
    <source>
        <dbReference type="Proteomes" id="UP000251431"/>
    </source>
</evidence>
<proteinExistence type="predicted"/>
<dbReference type="AlphaFoldDB" id="A0A2X1A6T6"/>
<dbReference type="SUPFAM" id="SSF50199">
    <property type="entry name" value="Staphylococcal nuclease"/>
    <property type="match status" value="1"/>
</dbReference>
<organism evidence="6 7">
    <name type="scientific">Lysinibacillus capsici</name>
    <dbReference type="NCBI Taxonomy" id="2115968"/>
    <lineage>
        <taxon>Bacteria</taxon>
        <taxon>Bacillati</taxon>
        <taxon>Bacillota</taxon>
        <taxon>Bacilli</taxon>
        <taxon>Bacillales</taxon>
        <taxon>Bacillaceae</taxon>
        <taxon>Lysinibacillus</taxon>
    </lineage>
</organism>
<dbReference type="EC" id="3.1.31.1" evidence="6"/>
<dbReference type="EMBL" id="UAQE01000010">
    <property type="protein sequence ID" value="SPU40713.1"/>
    <property type="molecule type" value="Genomic_DNA"/>
</dbReference>
<keyword evidence="2" id="KW-0255">Endonuclease</keyword>
<sequence>MTKCKNIYFCSILLAAVIFLTSCTAEGESYRKSNSNEEDASEEKSATEKIVESAVNVAIDGIISMYLPSADIDNVENAKGLVNELLNYSPEMKDFIDPFLSSIQPLNTDIGTEYYNVSFSSIADGDTQTFKVLSGYRISSNDAGENQIEKLNKGELSVGDEITIRSLLIDTPEMNLHKGKNPEPYAEAALKFAESELKKASSIVVAYDKGQREDHYSRQLMYIWCDGELLSKKLLEQGLAKIAYVTEPNTTYLNELQLSEDRAIKNKLGIWSLN</sequence>
<keyword evidence="3 6" id="KW-0378">Hydrolase</keyword>
<dbReference type="PANTHER" id="PTHR12302:SF3">
    <property type="entry name" value="SERINE_THREONINE-PROTEIN KINASE 31"/>
    <property type="match status" value="1"/>
</dbReference>
<name>A0A2X1A6T6_9BACI</name>
<dbReference type="InterPro" id="IPR035437">
    <property type="entry name" value="SNase_OB-fold_sf"/>
</dbReference>
<dbReference type="Pfam" id="PF00565">
    <property type="entry name" value="SNase"/>
    <property type="match status" value="1"/>
</dbReference>
<dbReference type="PANTHER" id="PTHR12302">
    <property type="entry name" value="EBNA2 BINDING PROTEIN P100"/>
    <property type="match status" value="1"/>
</dbReference>
<dbReference type="PROSITE" id="PS50830">
    <property type="entry name" value="TNASE_3"/>
    <property type="match status" value="1"/>
</dbReference>
<protein>
    <submittedName>
        <fullName evidence="6">Thermonuclease</fullName>
        <ecNumber evidence="6">3.1.31.1</ecNumber>
    </submittedName>
</protein>
<evidence type="ECO:0000256" key="3">
    <source>
        <dbReference type="ARBA" id="ARBA00022801"/>
    </source>
</evidence>
<evidence type="ECO:0000259" key="5">
    <source>
        <dbReference type="PROSITE" id="PS50830"/>
    </source>
</evidence>
<dbReference type="InterPro" id="IPR016071">
    <property type="entry name" value="Staphylococal_nuclease_OB-fold"/>
</dbReference>
<dbReference type="GO" id="GO:1990599">
    <property type="term" value="F:3' overhang single-stranded DNA endodeoxyribonuclease activity"/>
    <property type="evidence" value="ECO:0007669"/>
    <property type="project" value="UniProtKB-EC"/>
</dbReference>
<dbReference type="SMART" id="SM00318">
    <property type="entry name" value="SNc"/>
    <property type="match status" value="1"/>
</dbReference>
<accession>A0A2X1A6T6</accession>
<keyword evidence="4" id="KW-0732">Signal</keyword>
<dbReference type="Proteomes" id="UP000251431">
    <property type="component" value="Unassembled WGS sequence"/>
</dbReference>
<evidence type="ECO:0000256" key="4">
    <source>
        <dbReference type="SAM" id="SignalP"/>
    </source>
</evidence>
<evidence type="ECO:0000313" key="6">
    <source>
        <dbReference type="EMBL" id="SPU40713.1"/>
    </source>
</evidence>
<feature type="domain" description="TNase-like" evidence="5">
    <location>
        <begin position="113"/>
        <end position="273"/>
    </location>
</feature>
<dbReference type="PROSITE" id="PS51257">
    <property type="entry name" value="PROKAR_LIPOPROTEIN"/>
    <property type="match status" value="1"/>
</dbReference>
<dbReference type="Gene3D" id="2.40.50.90">
    <property type="match status" value="1"/>
</dbReference>
<feature type="signal peptide" evidence="4">
    <location>
        <begin position="1"/>
        <end position="25"/>
    </location>
</feature>
<evidence type="ECO:0000256" key="1">
    <source>
        <dbReference type="ARBA" id="ARBA00022722"/>
    </source>
</evidence>
<dbReference type="RefSeq" id="WP_112118951.1">
    <property type="nucleotide sequence ID" value="NZ_UAQE01000010.1"/>
</dbReference>
<reference evidence="6 7" key="1">
    <citation type="submission" date="2018-06" db="EMBL/GenBank/DDBJ databases">
        <authorList>
            <consortium name="Pathogen Informatics"/>
            <person name="Doyle S."/>
        </authorList>
    </citation>
    <scope>NUCLEOTIDE SEQUENCE [LARGE SCALE GENOMIC DNA]</scope>
    <source>
        <strain evidence="6 7">NCTC7582</strain>
    </source>
</reference>
<evidence type="ECO:0000256" key="2">
    <source>
        <dbReference type="ARBA" id="ARBA00022759"/>
    </source>
</evidence>
<keyword evidence="1" id="KW-0540">Nuclease</keyword>
<feature type="chain" id="PRO_5039669508" evidence="4">
    <location>
        <begin position="26"/>
        <end position="274"/>
    </location>
</feature>
<gene>
    <name evidence="6" type="primary">nuc</name>
    <name evidence="6" type="ORF">NCTC7582_05257</name>
</gene>